<evidence type="ECO:0000313" key="1">
    <source>
        <dbReference type="EMBL" id="MCX7571497.1"/>
    </source>
</evidence>
<evidence type="ECO:0000313" key="2">
    <source>
        <dbReference type="Proteomes" id="UP001208017"/>
    </source>
</evidence>
<name>A0ABT3X6A6_9BACL</name>
<keyword evidence="2" id="KW-1185">Reference proteome</keyword>
<proteinExistence type="predicted"/>
<reference evidence="1 2" key="1">
    <citation type="submission" date="2022-11" db="EMBL/GenBank/DDBJ databases">
        <title>Study of microbial diversity in lake waters.</title>
        <authorList>
            <person name="Zhang J."/>
        </authorList>
    </citation>
    <scope>NUCLEOTIDE SEQUENCE [LARGE SCALE GENOMIC DNA]</scope>
    <source>
        <strain evidence="1 2">DT12</strain>
    </source>
</reference>
<dbReference type="EMBL" id="JAPMLT010000011">
    <property type="protein sequence ID" value="MCX7571497.1"/>
    <property type="molecule type" value="Genomic_DNA"/>
</dbReference>
<evidence type="ECO:0008006" key="3">
    <source>
        <dbReference type="Google" id="ProtNLM"/>
    </source>
</evidence>
<sequence>MKKWMQVLMFAVLLTVGTDVTLEPVEPFEPLEPIAEEVGEECLNCSPINSITWGGGGGL</sequence>
<organism evidence="1 2">
    <name type="scientific">Tumebacillus lacus</name>
    <dbReference type="NCBI Taxonomy" id="2995335"/>
    <lineage>
        <taxon>Bacteria</taxon>
        <taxon>Bacillati</taxon>
        <taxon>Bacillota</taxon>
        <taxon>Bacilli</taxon>
        <taxon>Bacillales</taxon>
        <taxon>Alicyclobacillaceae</taxon>
        <taxon>Tumebacillus</taxon>
    </lineage>
</organism>
<dbReference type="RefSeq" id="WP_267152747.1">
    <property type="nucleotide sequence ID" value="NZ_JAPMLT010000011.1"/>
</dbReference>
<gene>
    <name evidence="1" type="ORF">OS242_16230</name>
</gene>
<accession>A0ABT3X6A6</accession>
<protein>
    <recommendedName>
        <fullName evidence="3">Secreted protein</fullName>
    </recommendedName>
</protein>
<comment type="caution">
    <text evidence="1">The sequence shown here is derived from an EMBL/GenBank/DDBJ whole genome shotgun (WGS) entry which is preliminary data.</text>
</comment>
<dbReference type="Proteomes" id="UP001208017">
    <property type="component" value="Unassembled WGS sequence"/>
</dbReference>